<evidence type="ECO:0000256" key="1">
    <source>
        <dbReference type="SAM" id="MobiDB-lite"/>
    </source>
</evidence>
<dbReference type="AlphaFoldDB" id="A0A9P4SDY7"/>
<feature type="domain" description="FCP1 homology" evidence="2">
    <location>
        <begin position="273"/>
        <end position="445"/>
    </location>
</feature>
<dbReference type="InterPro" id="IPR011948">
    <property type="entry name" value="Dullard_phosphatase"/>
</dbReference>
<name>A0A9P4SDY7_9PEZI</name>
<evidence type="ECO:0000259" key="2">
    <source>
        <dbReference type="PROSITE" id="PS50969"/>
    </source>
</evidence>
<dbReference type="InterPro" id="IPR023214">
    <property type="entry name" value="HAD_sf"/>
</dbReference>
<feature type="compositionally biased region" description="Low complexity" evidence="1">
    <location>
        <begin position="135"/>
        <end position="148"/>
    </location>
</feature>
<evidence type="ECO:0000313" key="3">
    <source>
        <dbReference type="EMBL" id="KAF2840604.1"/>
    </source>
</evidence>
<sequence length="465" mass="52448">MGIKEEKDAMEEDNNDVAQYNDEKIPLLDQREPEPFNAPQQSSRWLIPKRIASSFIGVVRMVLSMVVTPGRYVIACFYDEEGHFSTLMPIYNLNKKLFKKRRKTKNVIEDGKAMGRQRSQKSHESKSRMKRQSRRSPSVASTSTAVTSDSEHDSERPSTGDSKEQDTPSRNTRSKTGASSTSDEITPAKRSIRIKLHNDEVLKRKQRKSASGKTSNPTSSEQVSEEAAAALKSPINPVAAKATKYPRAPAPPRPLIPRRQPSYSNPTNPQGAGLPHQKTLIIDLDETLIHSMAKGGRYTTGHMVEVKLNQAVGAGGQVIGPQVPILYYVHKRPHCDEFLRKVSRWYNLIIFTASVQEYADPVIDWLELERKYFAGRYYRQHCTFRNGAYIKDLSQVEPDLSKVMILDNSPMSYIFHEDNAIPIEGWISDPTDNDLLNLIPLFEGLQYLTDVRALLALRLGQPQAV</sequence>
<dbReference type="PROSITE" id="PS50969">
    <property type="entry name" value="FCP1"/>
    <property type="match status" value="1"/>
</dbReference>
<feature type="compositionally biased region" description="Basic and acidic residues" evidence="1">
    <location>
        <begin position="21"/>
        <end position="34"/>
    </location>
</feature>
<dbReference type="FunFam" id="3.40.50.1000:FF:000089">
    <property type="entry name" value="NIF domain protein"/>
    <property type="match status" value="1"/>
</dbReference>
<dbReference type="Proteomes" id="UP000799429">
    <property type="component" value="Unassembled WGS sequence"/>
</dbReference>
<keyword evidence="4" id="KW-1185">Reference proteome</keyword>
<feature type="compositionally biased region" description="Basic and acidic residues" evidence="1">
    <location>
        <begin position="149"/>
        <end position="167"/>
    </location>
</feature>
<feature type="region of interest" description="Disordered" evidence="1">
    <location>
        <begin position="1"/>
        <end position="41"/>
    </location>
</feature>
<comment type="caution">
    <text evidence="3">The sequence shown here is derived from an EMBL/GenBank/DDBJ whole genome shotgun (WGS) entry which is preliminary data.</text>
</comment>
<dbReference type="PANTHER" id="PTHR12210">
    <property type="entry name" value="DULLARD PROTEIN PHOSPHATASE"/>
    <property type="match status" value="1"/>
</dbReference>
<dbReference type="CDD" id="cd07521">
    <property type="entry name" value="HAD_FCP1-like"/>
    <property type="match status" value="1"/>
</dbReference>
<dbReference type="InterPro" id="IPR004274">
    <property type="entry name" value="FCP1_dom"/>
</dbReference>
<dbReference type="NCBIfam" id="TIGR02251">
    <property type="entry name" value="HIF-SF_euk"/>
    <property type="match status" value="1"/>
</dbReference>
<gene>
    <name evidence="3" type="ORF">M501DRAFT_930548</name>
</gene>
<reference evidence="3" key="1">
    <citation type="journal article" date="2020" name="Stud. Mycol.">
        <title>101 Dothideomycetes genomes: a test case for predicting lifestyles and emergence of pathogens.</title>
        <authorList>
            <person name="Haridas S."/>
            <person name="Albert R."/>
            <person name="Binder M."/>
            <person name="Bloem J."/>
            <person name="Labutti K."/>
            <person name="Salamov A."/>
            <person name="Andreopoulos B."/>
            <person name="Baker S."/>
            <person name="Barry K."/>
            <person name="Bills G."/>
            <person name="Bluhm B."/>
            <person name="Cannon C."/>
            <person name="Castanera R."/>
            <person name="Culley D."/>
            <person name="Daum C."/>
            <person name="Ezra D."/>
            <person name="Gonzalez J."/>
            <person name="Henrissat B."/>
            <person name="Kuo A."/>
            <person name="Liang C."/>
            <person name="Lipzen A."/>
            <person name="Lutzoni F."/>
            <person name="Magnuson J."/>
            <person name="Mondo S."/>
            <person name="Nolan M."/>
            <person name="Ohm R."/>
            <person name="Pangilinan J."/>
            <person name="Park H.-J."/>
            <person name="Ramirez L."/>
            <person name="Alfaro M."/>
            <person name="Sun H."/>
            <person name="Tritt A."/>
            <person name="Yoshinaga Y."/>
            <person name="Zwiers L.-H."/>
            <person name="Turgeon B."/>
            <person name="Goodwin S."/>
            <person name="Spatafora J."/>
            <person name="Crous P."/>
            <person name="Grigoriev I."/>
        </authorList>
    </citation>
    <scope>NUCLEOTIDE SEQUENCE</scope>
    <source>
        <strain evidence="3">CBS 101060</strain>
    </source>
</reference>
<organism evidence="3 4">
    <name type="scientific">Patellaria atrata CBS 101060</name>
    <dbReference type="NCBI Taxonomy" id="1346257"/>
    <lineage>
        <taxon>Eukaryota</taxon>
        <taxon>Fungi</taxon>
        <taxon>Dikarya</taxon>
        <taxon>Ascomycota</taxon>
        <taxon>Pezizomycotina</taxon>
        <taxon>Dothideomycetes</taxon>
        <taxon>Dothideomycetes incertae sedis</taxon>
        <taxon>Patellariales</taxon>
        <taxon>Patellariaceae</taxon>
        <taxon>Patellaria</taxon>
    </lineage>
</organism>
<dbReference type="Pfam" id="PF03031">
    <property type="entry name" value="NIF"/>
    <property type="match status" value="1"/>
</dbReference>
<dbReference type="InterPro" id="IPR036412">
    <property type="entry name" value="HAD-like_sf"/>
</dbReference>
<dbReference type="Gene3D" id="3.40.50.1000">
    <property type="entry name" value="HAD superfamily/HAD-like"/>
    <property type="match status" value="1"/>
</dbReference>
<dbReference type="SUPFAM" id="SSF56784">
    <property type="entry name" value="HAD-like"/>
    <property type="match status" value="1"/>
</dbReference>
<dbReference type="InterPro" id="IPR050365">
    <property type="entry name" value="TIM50"/>
</dbReference>
<dbReference type="EMBL" id="MU006092">
    <property type="protein sequence ID" value="KAF2840604.1"/>
    <property type="molecule type" value="Genomic_DNA"/>
</dbReference>
<protein>
    <recommendedName>
        <fullName evidence="2">FCP1 homology domain-containing protein</fullName>
    </recommendedName>
</protein>
<proteinExistence type="predicted"/>
<feature type="compositionally biased region" description="Low complexity" evidence="1">
    <location>
        <begin position="219"/>
        <end position="230"/>
    </location>
</feature>
<accession>A0A9P4SDY7</accession>
<evidence type="ECO:0000313" key="4">
    <source>
        <dbReference type="Proteomes" id="UP000799429"/>
    </source>
</evidence>
<feature type="region of interest" description="Disordered" evidence="1">
    <location>
        <begin position="107"/>
        <end position="275"/>
    </location>
</feature>
<dbReference type="SMART" id="SM00577">
    <property type="entry name" value="CPDc"/>
    <property type="match status" value="1"/>
</dbReference>
<feature type="compositionally biased region" description="Polar residues" evidence="1">
    <location>
        <begin position="168"/>
        <end position="184"/>
    </location>
</feature>
<dbReference type="GO" id="GO:0016791">
    <property type="term" value="F:phosphatase activity"/>
    <property type="evidence" value="ECO:0007669"/>
    <property type="project" value="InterPro"/>
</dbReference>
<dbReference type="OrthoDB" id="277011at2759"/>